<dbReference type="KEGG" id="ftj:FTUN_5345"/>
<organism evidence="2 3">
    <name type="scientific">Frigoriglobus tundricola</name>
    <dbReference type="NCBI Taxonomy" id="2774151"/>
    <lineage>
        <taxon>Bacteria</taxon>
        <taxon>Pseudomonadati</taxon>
        <taxon>Planctomycetota</taxon>
        <taxon>Planctomycetia</taxon>
        <taxon>Gemmatales</taxon>
        <taxon>Gemmataceae</taxon>
        <taxon>Frigoriglobus</taxon>
    </lineage>
</organism>
<keyword evidence="3" id="KW-1185">Reference proteome</keyword>
<proteinExistence type="predicted"/>
<dbReference type="Proteomes" id="UP000503447">
    <property type="component" value="Chromosome"/>
</dbReference>
<protein>
    <submittedName>
        <fullName evidence="2">Uncharacterized protein</fullName>
    </submittedName>
</protein>
<accession>A0A6M5YUJ4</accession>
<gene>
    <name evidence="2" type="ORF">FTUN_5345</name>
</gene>
<dbReference type="RefSeq" id="WP_171473079.1">
    <property type="nucleotide sequence ID" value="NZ_CP053452.2"/>
</dbReference>
<reference evidence="3" key="1">
    <citation type="submission" date="2020-05" db="EMBL/GenBank/DDBJ databases">
        <title>Frigoriglobus tundricola gen. nov., sp. nov., a psychrotolerant cellulolytic planctomycete of the family Gemmataceae with two divergent copies of 16S rRNA gene.</title>
        <authorList>
            <person name="Kulichevskaya I.S."/>
            <person name="Ivanova A.A."/>
            <person name="Naumoff D.G."/>
            <person name="Beletsky A.V."/>
            <person name="Rijpstra W.I.C."/>
            <person name="Sinninghe Damste J.S."/>
            <person name="Mardanov A.V."/>
            <person name="Ravin N.V."/>
            <person name="Dedysh S.N."/>
        </authorList>
    </citation>
    <scope>NUCLEOTIDE SEQUENCE [LARGE SCALE GENOMIC DNA]</scope>
    <source>
        <strain evidence="3">PL17</strain>
    </source>
</reference>
<evidence type="ECO:0000313" key="2">
    <source>
        <dbReference type="EMBL" id="QJW97767.1"/>
    </source>
</evidence>
<evidence type="ECO:0000256" key="1">
    <source>
        <dbReference type="SAM" id="MobiDB-lite"/>
    </source>
</evidence>
<name>A0A6M5YUJ4_9BACT</name>
<sequence>MDLQSHDRLRAWLGLPADGPWPPDHYALLGLVRGSGDLADIEARVLDRMELLRPHQLLHPEPVTEGMNRLAQALVCLTDPVGRADYDRELGIPAAPFEVVESEPAASEPLVEVPFEPGLVPPDERRSPAYEVVQEPPPLPYEVVPTEPKGPPPLPSPRKTRRRPARGSGLTPIESTSVAPISRRAVYRRLAALRKALRAWENLRPVLGTPTELLATPVSVLLFVRALADARHALPEVKWAVRGPGTPGGVVAALVRLPHAIHAVRVLVPSQRQTVALDWRNGLDELRRERKRLRELAFIARPRRSGGAAARLVRELTRTPEWCLAGFALAALVFAFLRRNP</sequence>
<dbReference type="AlphaFoldDB" id="A0A6M5YUJ4"/>
<dbReference type="EMBL" id="CP053452">
    <property type="protein sequence ID" value="QJW97767.1"/>
    <property type="molecule type" value="Genomic_DNA"/>
</dbReference>
<feature type="region of interest" description="Disordered" evidence="1">
    <location>
        <begin position="136"/>
        <end position="174"/>
    </location>
</feature>
<evidence type="ECO:0000313" key="3">
    <source>
        <dbReference type="Proteomes" id="UP000503447"/>
    </source>
</evidence>